<accession>A0A380ZUZ2</accession>
<name>A0A380ZUZ2_9FLAO</name>
<evidence type="ECO:0000313" key="2">
    <source>
        <dbReference type="Proteomes" id="UP000255515"/>
    </source>
</evidence>
<dbReference type="Proteomes" id="UP000255515">
    <property type="component" value="Unassembled WGS sequence"/>
</dbReference>
<dbReference type="AlphaFoldDB" id="A0A380ZUZ2"/>
<dbReference type="RefSeq" id="WP_002688515.1">
    <property type="nucleotide sequence ID" value="NZ_UFTJ01000005.1"/>
</dbReference>
<gene>
    <name evidence="1" type="ORF">NCTC11661_02294</name>
</gene>
<protein>
    <submittedName>
        <fullName evidence="1">Uncharacterized protein</fullName>
    </submittedName>
</protein>
<evidence type="ECO:0000313" key="1">
    <source>
        <dbReference type="EMBL" id="SUV53147.1"/>
    </source>
</evidence>
<sequence length="107" mass="12870">MKIDIEFMVPPRFLEGINEEIKVRFENVPYVPAENLSLWVKWEDFYDEKTAGIIYRALRDNFLSARKILERFEKDRVFVQFDYLPFMPEGDINCDCEECNPHFPNLN</sequence>
<reference evidence="1 2" key="1">
    <citation type="submission" date="2018-06" db="EMBL/GenBank/DDBJ databases">
        <authorList>
            <consortium name="Pathogen Informatics"/>
            <person name="Doyle S."/>
        </authorList>
    </citation>
    <scope>NUCLEOTIDE SEQUENCE [LARGE SCALE GENOMIC DNA]</scope>
    <source>
        <strain evidence="1 2">NCTC11661</strain>
    </source>
</reference>
<proteinExistence type="predicted"/>
<dbReference type="EMBL" id="UFTJ01000005">
    <property type="protein sequence ID" value="SUV53147.1"/>
    <property type="molecule type" value="Genomic_DNA"/>
</dbReference>
<organism evidence="1 2">
    <name type="scientific">Bergeyella zoohelcum</name>
    <dbReference type="NCBI Taxonomy" id="1015"/>
    <lineage>
        <taxon>Bacteria</taxon>
        <taxon>Pseudomonadati</taxon>
        <taxon>Bacteroidota</taxon>
        <taxon>Flavobacteriia</taxon>
        <taxon>Flavobacteriales</taxon>
        <taxon>Weeksellaceae</taxon>
        <taxon>Bergeyella</taxon>
    </lineage>
</organism>